<evidence type="ECO:0000313" key="3">
    <source>
        <dbReference type="Proteomes" id="UP000480266"/>
    </source>
</evidence>
<protein>
    <submittedName>
        <fullName evidence="2">Long-chain fatty acid--CoA ligase</fullName>
    </submittedName>
</protein>
<gene>
    <name evidence="2" type="ORF">G4V63_01110</name>
</gene>
<comment type="caution">
    <text evidence="2">The sequence shown here is derived from an EMBL/GenBank/DDBJ whole genome shotgun (WGS) entry which is preliminary data.</text>
</comment>
<dbReference type="Gene3D" id="3.40.50.980">
    <property type="match status" value="1"/>
</dbReference>
<reference evidence="2" key="1">
    <citation type="submission" date="2020-02" db="EMBL/GenBank/DDBJ databases">
        <title>Draft genome sequence of Candidatus Afipia apatlaquensis IBT-C3, a potential strain for decolorization of textile dyes.</title>
        <authorList>
            <person name="Sanchez-Reyes A."/>
            <person name="Breton-Deval L."/>
            <person name="Mangelson H."/>
            <person name="Sanchez-Flores A."/>
        </authorList>
    </citation>
    <scope>NUCLEOTIDE SEQUENCE [LARGE SCALE GENOMIC DNA]</scope>
    <source>
        <strain evidence="2">IBT-C3</strain>
    </source>
</reference>
<keyword evidence="2" id="KW-0436">Ligase</keyword>
<organism evidence="2 3">
    <name type="scientific">Candidatus Afipia apatlaquensis</name>
    <dbReference type="NCBI Taxonomy" id="2712852"/>
    <lineage>
        <taxon>Bacteria</taxon>
        <taxon>Pseudomonadati</taxon>
        <taxon>Pseudomonadota</taxon>
        <taxon>Alphaproteobacteria</taxon>
        <taxon>Hyphomicrobiales</taxon>
        <taxon>Nitrobacteraceae</taxon>
        <taxon>Afipia</taxon>
    </lineage>
</organism>
<sequence>MDWSKYPIPAMRLETRFGDRIVPAFESRPANIWDMVAEAAARNPDGEALVCGDERMTWREVAQKSAQVAAGFKEMGLKPG</sequence>
<dbReference type="Pfam" id="PF00501">
    <property type="entry name" value="AMP-binding"/>
    <property type="match status" value="1"/>
</dbReference>
<proteinExistence type="predicted"/>
<feature type="domain" description="AMP-dependent synthetase/ligase" evidence="1">
    <location>
        <begin position="37"/>
        <end position="80"/>
    </location>
</feature>
<accession>A0A7C9RCC7</accession>
<keyword evidence="3" id="KW-1185">Reference proteome</keyword>
<dbReference type="GO" id="GO:0016874">
    <property type="term" value="F:ligase activity"/>
    <property type="evidence" value="ECO:0007669"/>
    <property type="project" value="UniProtKB-KW"/>
</dbReference>
<evidence type="ECO:0000259" key="1">
    <source>
        <dbReference type="Pfam" id="PF00501"/>
    </source>
</evidence>
<name>A0A7C9RCC7_9BRAD</name>
<evidence type="ECO:0000313" key="2">
    <source>
        <dbReference type="EMBL" id="NGX93884.1"/>
    </source>
</evidence>
<dbReference type="EMBL" id="JAAMRR010000056">
    <property type="protein sequence ID" value="NGX93884.1"/>
    <property type="molecule type" value="Genomic_DNA"/>
</dbReference>
<dbReference type="SUPFAM" id="SSF56801">
    <property type="entry name" value="Acetyl-CoA synthetase-like"/>
    <property type="match status" value="1"/>
</dbReference>
<dbReference type="AlphaFoldDB" id="A0A7C9RCC7"/>
<dbReference type="Proteomes" id="UP000480266">
    <property type="component" value="Unassembled WGS sequence"/>
</dbReference>
<dbReference type="InterPro" id="IPR000873">
    <property type="entry name" value="AMP-dep_synth/lig_dom"/>
</dbReference>
<feature type="non-terminal residue" evidence="2">
    <location>
        <position position="80"/>
    </location>
</feature>